<dbReference type="Gene3D" id="3.40.1440.10">
    <property type="entry name" value="GIY-YIG endonuclease"/>
    <property type="match status" value="1"/>
</dbReference>
<evidence type="ECO:0000256" key="5">
    <source>
        <dbReference type="ARBA" id="ARBA00023204"/>
    </source>
</evidence>
<dbReference type="PATRIC" id="fig|1158610.3.peg.547"/>
<dbReference type="InterPro" id="IPR050066">
    <property type="entry name" value="UvrABC_protein_C"/>
</dbReference>
<comment type="caution">
    <text evidence="7">The sequence shown here is derived from an EMBL/GenBank/DDBJ whole genome shotgun (WGS) entry which is preliminary data.</text>
</comment>
<keyword evidence="1" id="KW-0963">Cytoplasm</keyword>
<evidence type="ECO:0000259" key="6">
    <source>
        <dbReference type="PROSITE" id="PS50164"/>
    </source>
</evidence>
<dbReference type="RefSeq" id="WP_010767247.1">
    <property type="nucleotide sequence ID" value="NZ_ASWE01000004.1"/>
</dbReference>
<dbReference type="GO" id="GO:0009380">
    <property type="term" value="C:excinuclease repair complex"/>
    <property type="evidence" value="ECO:0007669"/>
    <property type="project" value="TreeGrafter"/>
</dbReference>
<dbReference type="CDD" id="cd10434">
    <property type="entry name" value="GIY-YIG_UvrC_Cho"/>
    <property type="match status" value="1"/>
</dbReference>
<name>R3WIC0_9ENTE</name>
<dbReference type="InterPro" id="IPR000305">
    <property type="entry name" value="GIY-YIG_endonuc"/>
</dbReference>
<organism evidence="7 8">
    <name type="scientific">Enterococcus phoeniculicola ATCC BAA-412</name>
    <dbReference type="NCBI Taxonomy" id="1158610"/>
    <lineage>
        <taxon>Bacteria</taxon>
        <taxon>Bacillati</taxon>
        <taxon>Bacillota</taxon>
        <taxon>Bacilli</taxon>
        <taxon>Lactobacillales</taxon>
        <taxon>Enterococcaceae</taxon>
        <taxon>Enterococcus</taxon>
    </lineage>
</organism>
<keyword evidence="8" id="KW-1185">Reference proteome</keyword>
<reference evidence="7 8" key="1">
    <citation type="submission" date="2013-02" db="EMBL/GenBank/DDBJ databases">
        <title>The Genome Sequence of Enterococcus phoeniculicola BAA-412.</title>
        <authorList>
            <consortium name="The Broad Institute Genome Sequencing Platform"/>
            <consortium name="The Broad Institute Genome Sequencing Center for Infectious Disease"/>
            <person name="Earl A.M."/>
            <person name="Gilmore M.S."/>
            <person name="Lebreton F."/>
            <person name="Walker B."/>
            <person name="Young S.K."/>
            <person name="Zeng Q."/>
            <person name="Gargeya S."/>
            <person name="Fitzgerald M."/>
            <person name="Haas B."/>
            <person name="Abouelleil A."/>
            <person name="Alvarado L."/>
            <person name="Arachchi H.M."/>
            <person name="Berlin A.M."/>
            <person name="Chapman S.B."/>
            <person name="Dewar J."/>
            <person name="Goldberg J."/>
            <person name="Griggs A."/>
            <person name="Gujja S."/>
            <person name="Hansen M."/>
            <person name="Howarth C."/>
            <person name="Imamovic A."/>
            <person name="Larimer J."/>
            <person name="McCowan C."/>
            <person name="Murphy C."/>
            <person name="Neiman D."/>
            <person name="Pearson M."/>
            <person name="Priest M."/>
            <person name="Roberts A."/>
            <person name="Saif S."/>
            <person name="Shea T."/>
            <person name="Sisk P."/>
            <person name="Sykes S."/>
            <person name="Wortman J."/>
            <person name="Nusbaum C."/>
            <person name="Birren B."/>
        </authorList>
    </citation>
    <scope>NUCLEOTIDE SEQUENCE [LARGE SCALE GENOMIC DNA]</scope>
    <source>
        <strain evidence="7 8">ATCC BAA-412</strain>
    </source>
</reference>
<sequence length="318" mass="37320">MLKQKVKELPQTPGVYLMKDYQNQVIYVGKAKRLKDRVSSYFQKNNQHSKKVLRMVHNIYDFEVILVDTELDALLLECQLIQSYHPMYNRQMNQSLNYLYLTYDQQVFELTHDKKQKSYGPFKNYKQLPEVLTTIKETYQLAGIEKITQLIVDAQLPEIKNLTIEEKDSEIRGLLSGENQVILEYLKKRQAYCIQQMNFEYAQKLQLAIEQMSLFIYLITQQKEALCSKKLLLSLPINSEETKHYFIYFGKIVDEKITSSKVKPDFSDETKKKPSLPTSLRKSQVDPLFILANYIKKVVAGKIEGSVTWETEKRTDKN</sequence>
<dbReference type="InterPro" id="IPR047296">
    <property type="entry name" value="GIY-YIG_UvrC_Cho"/>
</dbReference>
<keyword evidence="2" id="KW-0227">DNA damage</keyword>
<dbReference type="Proteomes" id="UP000013785">
    <property type="component" value="Unassembled WGS sequence"/>
</dbReference>
<dbReference type="HOGENOM" id="CLU_014841_4_1_9"/>
<gene>
    <name evidence="7" type="ORF">UC3_00574</name>
</gene>
<proteinExistence type="predicted"/>
<dbReference type="STRING" id="154621.RV11_GL000373"/>
<accession>R3WIC0</accession>
<dbReference type="EMBL" id="AJAT01000008">
    <property type="protein sequence ID" value="EOL47571.1"/>
    <property type="molecule type" value="Genomic_DNA"/>
</dbReference>
<dbReference type="SUPFAM" id="SSF82771">
    <property type="entry name" value="GIY-YIG endonuclease"/>
    <property type="match status" value="1"/>
</dbReference>
<keyword evidence="3" id="KW-0228">DNA excision</keyword>
<dbReference type="SMART" id="SM00465">
    <property type="entry name" value="GIYc"/>
    <property type="match status" value="1"/>
</dbReference>
<dbReference type="AlphaFoldDB" id="R3WIC0"/>
<dbReference type="PROSITE" id="PS50164">
    <property type="entry name" value="GIY_YIG"/>
    <property type="match status" value="1"/>
</dbReference>
<evidence type="ECO:0000256" key="4">
    <source>
        <dbReference type="ARBA" id="ARBA00022881"/>
    </source>
</evidence>
<evidence type="ECO:0000256" key="3">
    <source>
        <dbReference type="ARBA" id="ARBA00022769"/>
    </source>
</evidence>
<evidence type="ECO:0000256" key="2">
    <source>
        <dbReference type="ARBA" id="ARBA00022763"/>
    </source>
</evidence>
<protein>
    <recommendedName>
        <fullName evidence="6">GIY-YIG domain-containing protein</fullName>
    </recommendedName>
</protein>
<evidence type="ECO:0000313" key="7">
    <source>
        <dbReference type="EMBL" id="EOL47571.1"/>
    </source>
</evidence>
<dbReference type="InterPro" id="IPR035901">
    <property type="entry name" value="GIY-YIG_endonuc_sf"/>
</dbReference>
<keyword evidence="4" id="KW-0267">Excision nuclease</keyword>
<feature type="domain" description="GIY-YIG" evidence="6">
    <location>
        <begin position="11"/>
        <end position="90"/>
    </location>
</feature>
<dbReference type="PANTHER" id="PTHR30562">
    <property type="entry name" value="UVRC/OXIDOREDUCTASE"/>
    <property type="match status" value="1"/>
</dbReference>
<evidence type="ECO:0000256" key="1">
    <source>
        <dbReference type="ARBA" id="ARBA00022490"/>
    </source>
</evidence>
<dbReference type="GO" id="GO:0006289">
    <property type="term" value="P:nucleotide-excision repair"/>
    <property type="evidence" value="ECO:0007669"/>
    <property type="project" value="InterPro"/>
</dbReference>
<dbReference type="eggNOG" id="COG0322">
    <property type="taxonomic scope" value="Bacteria"/>
</dbReference>
<dbReference type="FunFam" id="3.40.1440.10:FF:000001">
    <property type="entry name" value="UvrABC system protein C"/>
    <property type="match status" value="1"/>
</dbReference>
<evidence type="ECO:0000313" key="8">
    <source>
        <dbReference type="Proteomes" id="UP000013785"/>
    </source>
</evidence>
<dbReference type="Pfam" id="PF01541">
    <property type="entry name" value="GIY-YIG"/>
    <property type="match status" value="1"/>
</dbReference>
<dbReference type="OrthoDB" id="9804933at2"/>
<keyword evidence="5" id="KW-0234">DNA repair</keyword>
<dbReference type="GO" id="GO:0004518">
    <property type="term" value="F:nuclease activity"/>
    <property type="evidence" value="ECO:0007669"/>
    <property type="project" value="UniProtKB-KW"/>
</dbReference>
<dbReference type="PANTHER" id="PTHR30562:SF1">
    <property type="entry name" value="UVRABC SYSTEM PROTEIN C"/>
    <property type="match status" value="1"/>
</dbReference>